<dbReference type="GO" id="GO:0003700">
    <property type="term" value="F:DNA-binding transcription factor activity"/>
    <property type="evidence" value="ECO:0007669"/>
    <property type="project" value="InterPro"/>
</dbReference>
<evidence type="ECO:0000313" key="3">
    <source>
        <dbReference type="EMBL" id="PTB40112.1"/>
    </source>
</evidence>
<dbReference type="PANTHER" id="PTHR39607:SF3">
    <property type="entry name" value="BZIP DOMAIN-CONTAINING PROTEIN"/>
    <property type="match status" value="1"/>
</dbReference>
<reference evidence="3 4" key="1">
    <citation type="submission" date="2016-07" db="EMBL/GenBank/DDBJ databases">
        <title>Multiple horizontal gene transfer events from other fungi enriched the ability of initially mycotrophic Trichoderma (Ascomycota) to feed on dead plant biomass.</title>
        <authorList>
            <consortium name="DOE Joint Genome Institute"/>
            <person name="Aerts A."/>
            <person name="Atanasova L."/>
            <person name="Chenthamara K."/>
            <person name="Zhang J."/>
            <person name="Grujic M."/>
            <person name="Henrissat B."/>
            <person name="Kuo A."/>
            <person name="Salamov A."/>
            <person name="Lipzen A."/>
            <person name="Labutti K."/>
            <person name="Barry K."/>
            <person name="Miao Y."/>
            <person name="Rahimi M.J."/>
            <person name="Shen Q."/>
            <person name="Grigoriev I.V."/>
            <person name="Kubicek C.P."/>
            <person name="Druzhinina I.S."/>
        </authorList>
    </citation>
    <scope>NUCLEOTIDE SEQUENCE [LARGE SCALE GENOMIC DNA]</scope>
    <source>
        <strain evidence="3 4">CBS 433.97</strain>
    </source>
</reference>
<dbReference type="OrthoDB" id="194358at2759"/>
<evidence type="ECO:0008006" key="5">
    <source>
        <dbReference type="Google" id="ProtNLM"/>
    </source>
</evidence>
<protein>
    <recommendedName>
        <fullName evidence="5">BZIP domain-containing protein</fullName>
    </recommendedName>
</protein>
<keyword evidence="4" id="KW-1185">Reference proteome</keyword>
<dbReference type="CDD" id="cd14688">
    <property type="entry name" value="bZIP_YAP"/>
    <property type="match status" value="1"/>
</dbReference>
<feature type="region of interest" description="Disordered" evidence="2">
    <location>
        <begin position="168"/>
        <end position="191"/>
    </location>
</feature>
<gene>
    <name evidence="3" type="ORF">M441DRAFT_27981</name>
</gene>
<dbReference type="SUPFAM" id="SSF57959">
    <property type="entry name" value="Leucine zipper domain"/>
    <property type="match status" value="1"/>
</dbReference>
<accession>A0A2T3Z5P7</accession>
<name>A0A2T3Z5P7_TRIA4</name>
<sequence length="397" mass="44846">MASKDDDWSEISDPKTRKRLQNRLAQRNYRKNLRTRIEELERQLAERSAADAQRRMSNQLMASPASMMSNEQMDYMILAQASCHGLQSLVPSHSSNSGQQNPLAISNGKLDRNLTSSHADESGRSPELLAETTLHQSNGSDSHSSDIMYDLEWDTKYVFSDASVSSNVESTRNASRIPELLESDVESPRDPKEYSIKHVESGMKQPNENASLTERLEYLVGVVHRLAFDDLESVMSKYYTSDFRPFPRLASLQRLSRNRKLPTVLSDLRASAMSWSEWEAQGYKSEIVRSAESILAAERKKLVSPLMLQQFMESYEKHDLPEKSKGESPNSALLIATLQQEAPYLWTLISSLTTENGYAETQEDVQQALALMLILCCSGNTSRGKLFSMLKQCLDED</sequence>
<dbReference type="AlphaFoldDB" id="A0A2T3Z5P7"/>
<evidence type="ECO:0000313" key="4">
    <source>
        <dbReference type="Proteomes" id="UP000240493"/>
    </source>
</evidence>
<dbReference type="Gene3D" id="1.20.5.170">
    <property type="match status" value="1"/>
</dbReference>
<dbReference type="Proteomes" id="UP000240493">
    <property type="component" value="Unassembled WGS sequence"/>
</dbReference>
<dbReference type="InterPro" id="IPR052635">
    <property type="entry name" value="Sec_Metab_Biosynth_Reg"/>
</dbReference>
<dbReference type="PANTHER" id="PTHR39607">
    <property type="entry name" value="XANTHOCILLIN BIOSYNTHESIS CLUSTER TRANSCRIPTION FACTOR XANC-RELATED"/>
    <property type="match status" value="1"/>
</dbReference>
<evidence type="ECO:0000256" key="1">
    <source>
        <dbReference type="SAM" id="Coils"/>
    </source>
</evidence>
<proteinExistence type="predicted"/>
<organism evidence="3 4">
    <name type="scientific">Trichoderma asperellum (strain ATCC 204424 / CBS 433.97 / NBRC 101777)</name>
    <dbReference type="NCBI Taxonomy" id="1042311"/>
    <lineage>
        <taxon>Eukaryota</taxon>
        <taxon>Fungi</taxon>
        <taxon>Dikarya</taxon>
        <taxon>Ascomycota</taxon>
        <taxon>Pezizomycotina</taxon>
        <taxon>Sordariomycetes</taxon>
        <taxon>Hypocreomycetidae</taxon>
        <taxon>Hypocreales</taxon>
        <taxon>Hypocreaceae</taxon>
        <taxon>Trichoderma</taxon>
    </lineage>
</organism>
<dbReference type="EMBL" id="KZ679263">
    <property type="protein sequence ID" value="PTB40112.1"/>
    <property type="molecule type" value="Genomic_DNA"/>
</dbReference>
<feature type="region of interest" description="Disordered" evidence="2">
    <location>
        <begin position="89"/>
        <end position="125"/>
    </location>
</feature>
<feature type="coiled-coil region" evidence="1">
    <location>
        <begin position="23"/>
        <end position="50"/>
    </location>
</feature>
<feature type="compositionally biased region" description="Polar residues" evidence="2">
    <location>
        <begin position="89"/>
        <end position="104"/>
    </location>
</feature>
<keyword evidence="1" id="KW-0175">Coiled coil</keyword>
<evidence type="ECO:0000256" key="2">
    <source>
        <dbReference type="SAM" id="MobiDB-lite"/>
    </source>
</evidence>
<dbReference type="InterPro" id="IPR046347">
    <property type="entry name" value="bZIP_sf"/>
</dbReference>